<dbReference type="EMBL" id="JAACXV010017781">
    <property type="protein sequence ID" value="KAF7264284.1"/>
    <property type="molecule type" value="Genomic_DNA"/>
</dbReference>
<accession>A0A834M400</accession>
<reference evidence="2" key="1">
    <citation type="submission" date="2020-08" db="EMBL/GenBank/DDBJ databases">
        <title>Genome sequencing and assembly of the red palm weevil Rhynchophorus ferrugineus.</title>
        <authorList>
            <person name="Dias G.B."/>
            <person name="Bergman C.M."/>
            <person name="Manee M."/>
        </authorList>
    </citation>
    <scope>NUCLEOTIDE SEQUENCE</scope>
    <source>
        <strain evidence="2">AA-2017</strain>
        <tissue evidence="2">Whole larva</tissue>
    </source>
</reference>
<gene>
    <name evidence="2" type="ORF">GWI33_000380</name>
</gene>
<evidence type="ECO:0000256" key="1">
    <source>
        <dbReference type="SAM" id="Coils"/>
    </source>
</evidence>
<dbReference type="AlphaFoldDB" id="A0A834M400"/>
<keyword evidence="3" id="KW-1185">Reference proteome</keyword>
<proteinExistence type="predicted"/>
<organism evidence="2 3">
    <name type="scientific">Rhynchophorus ferrugineus</name>
    <name type="common">Red palm weevil</name>
    <name type="synonym">Curculio ferrugineus</name>
    <dbReference type="NCBI Taxonomy" id="354439"/>
    <lineage>
        <taxon>Eukaryota</taxon>
        <taxon>Metazoa</taxon>
        <taxon>Ecdysozoa</taxon>
        <taxon>Arthropoda</taxon>
        <taxon>Hexapoda</taxon>
        <taxon>Insecta</taxon>
        <taxon>Pterygota</taxon>
        <taxon>Neoptera</taxon>
        <taxon>Endopterygota</taxon>
        <taxon>Coleoptera</taxon>
        <taxon>Polyphaga</taxon>
        <taxon>Cucujiformia</taxon>
        <taxon>Curculionidae</taxon>
        <taxon>Dryophthorinae</taxon>
        <taxon>Rhynchophorus</taxon>
    </lineage>
</organism>
<feature type="coiled-coil region" evidence="1">
    <location>
        <begin position="3"/>
        <end position="37"/>
    </location>
</feature>
<protein>
    <submittedName>
        <fullName evidence="2">Uncharacterized protein</fullName>
    </submittedName>
</protein>
<keyword evidence="1" id="KW-0175">Coiled coil</keyword>
<sequence>MSLKVTEALCKEQQDKIQALCDERDDLKKKLEACMKELDNFKRFLCCLARNSGSNKSKFSLCYCNPFCDCE</sequence>
<dbReference type="Proteomes" id="UP000625711">
    <property type="component" value="Unassembled WGS sequence"/>
</dbReference>
<evidence type="ECO:0000313" key="3">
    <source>
        <dbReference type="Proteomes" id="UP000625711"/>
    </source>
</evidence>
<evidence type="ECO:0000313" key="2">
    <source>
        <dbReference type="EMBL" id="KAF7264284.1"/>
    </source>
</evidence>
<name>A0A834M400_RHYFE</name>
<comment type="caution">
    <text evidence="2">The sequence shown here is derived from an EMBL/GenBank/DDBJ whole genome shotgun (WGS) entry which is preliminary data.</text>
</comment>